<dbReference type="EMBL" id="CP157484">
    <property type="protein sequence ID" value="XBO39810.1"/>
    <property type="molecule type" value="Genomic_DNA"/>
</dbReference>
<evidence type="ECO:0008006" key="3">
    <source>
        <dbReference type="Google" id="ProtNLM"/>
    </source>
</evidence>
<gene>
    <name evidence="2" type="ORF">ABEG18_03230</name>
</gene>
<feature type="region of interest" description="Disordered" evidence="1">
    <location>
        <begin position="80"/>
        <end position="104"/>
    </location>
</feature>
<dbReference type="PROSITE" id="PS51257">
    <property type="entry name" value="PROKAR_LIPOPROTEIN"/>
    <property type="match status" value="1"/>
</dbReference>
<reference evidence="2" key="1">
    <citation type="submission" date="2024-05" db="EMBL/GenBank/DDBJ databases">
        <authorList>
            <person name="Kim S."/>
            <person name="Heo J."/>
            <person name="Choi H."/>
            <person name="Choi Y."/>
            <person name="Kwon S.-W."/>
            <person name="Kim Y."/>
        </authorList>
    </citation>
    <scope>NUCLEOTIDE SEQUENCE</scope>
    <source>
        <strain evidence="2">KACC 23698</strain>
    </source>
</reference>
<dbReference type="RefSeq" id="WP_406856661.1">
    <property type="nucleotide sequence ID" value="NZ_CP157484.1"/>
</dbReference>
<evidence type="ECO:0000313" key="2">
    <source>
        <dbReference type="EMBL" id="XBO39810.1"/>
    </source>
</evidence>
<protein>
    <recommendedName>
        <fullName evidence="3">Pilus assembly protein CpaD</fullName>
    </recommendedName>
</protein>
<dbReference type="AlphaFoldDB" id="A0AAU7JHM0"/>
<organism evidence="2">
    <name type="scientific">Alsobacter sp. KACC 23698</name>
    <dbReference type="NCBI Taxonomy" id="3149229"/>
    <lineage>
        <taxon>Bacteria</taxon>
        <taxon>Pseudomonadati</taxon>
        <taxon>Pseudomonadota</taxon>
        <taxon>Alphaproteobacteria</taxon>
        <taxon>Hyphomicrobiales</taxon>
        <taxon>Alsobacteraceae</taxon>
        <taxon>Alsobacter</taxon>
    </lineage>
</organism>
<name>A0AAU7JHM0_9HYPH</name>
<proteinExistence type="predicted"/>
<accession>A0AAU7JHM0</accession>
<evidence type="ECO:0000256" key="1">
    <source>
        <dbReference type="SAM" id="MobiDB-lite"/>
    </source>
</evidence>
<sequence length="104" mass="10652">MPRSANPLRWLALGGLLALAGCQESLARRDAISFAAGDAIAYNKAVHIIDPWPAASVNPDIPTSGRRVADAIERYENHGLPDAGRLGGPAPGGPPVLAPVAVGP</sequence>